<dbReference type="Gene3D" id="3.40.50.12370">
    <property type="match status" value="1"/>
</dbReference>
<dbReference type="CDD" id="cd00293">
    <property type="entry name" value="USP-like"/>
    <property type="match status" value="1"/>
</dbReference>
<name>A0ABR9WEB1_9BACT</name>
<dbReference type="Pfam" id="PF00582">
    <property type="entry name" value="Usp"/>
    <property type="match status" value="1"/>
</dbReference>
<keyword evidence="4" id="KW-1185">Reference proteome</keyword>
<evidence type="ECO:0000313" key="4">
    <source>
        <dbReference type="Proteomes" id="UP000634134"/>
    </source>
</evidence>
<dbReference type="EMBL" id="JACYGY010000001">
    <property type="protein sequence ID" value="MBE9463464.1"/>
    <property type="molecule type" value="Genomic_DNA"/>
</dbReference>
<evidence type="ECO:0000259" key="2">
    <source>
        <dbReference type="Pfam" id="PF00582"/>
    </source>
</evidence>
<dbReference type="InterPro" id="IPR006016">
    <property type="entry name" value="UspA"/>
</dbReference>
<dbReference type="PANTHER" id="PTHR46268">
    <property type="entry name" value="STRESS RESPONSE PROTEIN NHAX"/>
    <property type="match status" value="1"/>
</dbReference>
<proteinExistence type="inferred from homology"/>
<feature type="domain" description="UspA" evidence="2">
    <location>
        <begin position="1"/>
        <end position="145"/>
    </location>
</feature>
<evidence type="ECO:0000313" key="3">
    <source>
        <dbReference type="EMBL" id="MBE9463464.1"/>
    </source>
</evidence>
<comment type="caution">
    <text evidence="3">The sequence shown here is derived from an EMBL/GenBank/DDBJ whole genome shotgun (WGS) entry which is preliminary data.</text>
</comment>
<protein>
    <submittedName>
        <fullName evidence="3">Universal stress protein</fullName>
    </submittedName>
</protein>
<gene>
    <name evidence="3" type="ORF">IEE83_16375</name>
</gene>
<dbReference type="SUPFAM" id="SSF52402">
    <property type="entry name" value="Adenine nucleotide alpha hydrolases-like"/>
    <property type="match status" value="2"/>
</dbReference>
<reference evidence="4" key="1">
    <citation type="submission" date="2023-07" db="EMBL/GenBank/DDBJ databases">
        <title>Dyadobacter sp. nov 'subterranea' isolated from contaminted grondwater.</title>
        <authorList>
            <person name="Szabo I."/>
            <person name="Al-Omari J."/>
            <person name="Szerdahelyi S.G."/>
            <person name="Rado J."/>
        </authorList>
    </citation>
    <scope>NUCLEOTIDE SEQUENCE [LARGE SCALE GENOMIC DNA]</scope>
    <source>
        <strain evidence="4">UP-52</strain>
    </source>
</reference>
<evidence type="ECO:0000256" key="1">
    <source>
        <dbReference type="ARBA" id="ARBA00008791"/>
    </source>
</evidence>
<dbReference type="Proteomes" id="UP000634134">
    <property type="component" value="Unassembled WGS sequence"/>
</dbReference>
<organism evidence="3 4">
    <name type="scientific">Dyadobacter subterraneus</name>
    <dbReference type="NCBI Taxonomy" id="2773304"/>
    <lineage>
        <taxon>Bacteria</taxon>
        <taxon>Pseudomonadati</taxon>
        <taxon>Bacteroidota</taxon>
        <taxon>Cytophagia</taxon>
        <taxon>Cytophagales</taxon>
        <taxon>Spirosomataceae</taxon>
        <taxon>Dyadobacter</taxon>
    </lineage>
</organism>
<dbReference type="RefSeq" id="WP_194121594.1">
    <property type="nucleotide sequence ID" value="NZ_JACYGY010000001.1"/>
</dbReference>
<sequence>MKTILIPVDFSNTSSNALQFIADLNQNIDIEKIILLKTHYVSIYSSIIPSGYGQSNAEYILQERTETEEQLTLTGQQLLKRCKAGVQIEVAVSDLPILRAIHDMIRDQSPTLLVLGSDASNDESPLGEYVIEIAQISSIPVLIIPSASKYRKVERVLVPCGAGAIPQLPRLNRLRQMLPNPELVILNVDHKHTGDDENYRTQIKEMLGDFSYTVYYAQDKNIAKGILDFAKERKNIQLIVALPGKYSFFYNLTHQNITEAITLNAKIPVLIFKEN</sequence>
<comment type="similarity">
    <text evidence="1">Belongs to the universal stress protein A family.</text>
</comment>
<accession>A0ABR9WEB1</accession>
<dbReference type="PANTHER" id="PTHR46268:SF6">
    <property type="entry name" value="UNIVERSAL STRESS PROTEIN UP12"/>
    <property type="match status" value="1"/>
</dbReference>